<evidence type="ECO:0000313" key="1">
    <source>
        <dbReference type="EMBL" id="MBD3324712.1"/>
    </source>
</evidence>
<name>A0A9D5JVK1_9BACT</name>
<accession>A0A9D5JVK1</accession>
<proteinExistence type="predicted"/>
<evidence type="ECO:0000313" key="2">
    <source>
        <dbReference type="Proteomes" id="UP000649604"/>
    </source>
</evidence>
<dbReference type="Proteomes" id="UP000649604">
    <property type="component" value="Unassembled WGS sequence"/>
</dbReference>
<reference evidence="1" key="1">
    <citation type="submission" date="2019-11" db="EMBL/GenBank/DDBJ databases">
        <title>Microbial mats filling the niche in hypersaline microbial mats.</title>
        <authorList>
            <person name="Wong H.L."/>
            <person name="Macleod F.I."/>
            <person name="White R.A. III"/>
            <person name="Burns B.P."/>
        </authorList>
    </citation>
    <scope>NUCLEOTIDE SEQUENCE</scope>
    <source>
        <strain evidence="1">Rbin_158</strain>
    </source>
</reference>
<comment type="caution">
    <text evidence="1">The sequence shown here is derived from an EMBL/GenBank/DDBJ whole genome shotgun (WGS) entry which is preliminary data.</text>
</comment>
<gene>
    <name evidence="1" type="ORF">GF339_09015</name>
</gene>
<protein>
    <submittedName>
        <fullName evidence="1">Uncharacterized protein</fullName>
    </submittedName>
</protein>
<dbReference type="EMBL" id="WJJP01000283">
    <property type="protein sequence ID" value="MBD3324712.1"/>
    <property type="molecule type" value="Genomic_DNA"/>
</dbReference>
<organism evidence="1 2">
    <name type="scientific">candidate division KSB3 bacterium</name>
    <dbReference type="NCBI Taxonomy" id="2044937"/>
    <lineage>
        <taxon>Bacteria</taxon>
        <taxon>candidate division KSB3</taxon>
    </lineage>
</organism>
<dbReference type="AlphaFoldDB" id="A0A9D5JVK1"/>
<sequence>MERSRNAPSSSFSPMRAAFWGISPLDEAERQLQLLQAHGFDTALVNDSGYQVKVQLWPEWAKLAERYQLRLFPIHSFAGTDEIRVFQGKFSPYVDRHGRVLAKTPCPLDRSYWDLSIRRRLTQLAQISLTTRVDGLLFDTEMYGGNISIYREPCFCDHCWGKFMRDTSSSLPLKTTKEQRFALLNQQNLLLSYALFQEQQVQRILSSIEQHLHRINPHLLLGFLAYRDTWFYRGLIQGLGTPASPVLVFSETSYIRGYTPFVSQEHATIVGSASPVIARHIAGLWLGRFFPEDLPSQAYTLATQTDGYWLFTVHSLWTDSPLSGPYTLHDEPAAYWATLNTANAELQRFSQAPETYQSALRPIHLSSFYDAARKQLVTPPSLSRFFTEPQITRLLEATVALHQTMSDLMYRGTTLFHGLARPGATLRITHVPLGDYSDPTSYQLFDETGSVFRQGELDAQHRTVDFRMPLDLTGRISLMTSSGANLTQVTFSGMPVVVEASSTFPLATFETRYTAKVLSPPGAKRLKLRAYCSSSEESAMLIVQSPDGKIEESAEIVEYTEVNIPLPPQTEALRGWNILVTPALSKPLEDVQLSLYDEEFPYLIISDEYPPIHRFTQKGTYGEQYH</sequence>